<reference evidence="1" key="1">
    <citation type="journal article" date="2023" name="Nat. Microbiol.">
        <title>Babesia duncani multi-omics identifies virulence factors and drug targets.</title>
        <authorList>
            <person name="Singh P."/>
            <person name="Lonardi S."/>
            <person name="Liang Q."/>
            <person name="Vydyam P."/>
            <person name="Khabirova E."/>
            <person name="Fang T."/>
            <person name="Gihaz S."/>
            <person name="Thekkiniath J."/>
            <person name="Munshi M."/>
            <person name="Abel S."/>
            <person name="Ciampossin L."/>
            <person name="Batugedara G."/>
            <person name="Gupta M."/>
            <person name="Lu X.M."/>
            <person name="Lenz T."/>
            <person name="Chakravarty S."/>
            <person name="Cornillot E."/>
            <person name="Hu Y."/>
            <person name="Ma W."/>
            <person name="Gonzalez L.M."/>
            <person name="Sanchez S."/>
            <person name="Estrada K."/>
            <person name="Sanchez-Flores A."/>
            <person name="Montero E."/>
            <person name="Harb O.S."/>
            <person name="Le Roch K.G."/>
            <person name="Mamoun C.B."/>
        </authorList>
    </citation>
    <scope>NUCLEOTIDE SEQUENCE</scope>
    <source>
        <strain evidence="1">WA1</strain>
    </source>
</reference>
<dbReference type="EMBL" id="JALLKP010000004">
    <property type="protein sequence ID" value="KAK2195525.1"/>
    <property type="molecule type" value="Genomic_DNA"/>
</dbReference>
<dbReference type="Proteomes" id="UP001214638">
    <property type="component" value="Unassembled WGS sequence"/>
</dbReference>
<protein>
    <submittedName>
        <fullName evidence="1">Uncharacterized protein</fullName>
    </submittedName>
</protein>
<dbReference type="GeneID" id="94337498"/>
<evidence type="ECO:0000313" key="2">
    <source>
        <dbReference type="Proteomes" id="UP001214638"/>
    </source>
</evidence>
<gene>
    <name evidence="1" type="ORF">BdWA1_003201</name>
</gene>
<dbReference type="AlphaFoldDB" id="A0AAD9PIW1"/>
<dbReference type="KEGG" id="bdw:94337498"/>
<organism evidence="1 2">
    <name type="scientific">Babesia duncani</name>
    <dbReference type="NCBI Taxonomy" id="323732"/>
    <lineage>
        <taxon>Eukaryota</taxon>
        <taxon>Sar</taxon>
        <taxon>Alveolata</taxon>
        <taxon>Apicomplexa</taxon>
        <taxon>Aconoidasida</taxon>
        <taxon>Piroplasmida</taxon>
        <taxon>Babesiidae</taxon>
        <taxon>Babesia</taxon>
    </lineage>
</organism>
<evidence type="ECO:0000313" key="1">
    <source>
        <dbReference type="EMBL" id="KAK2195525.1"/>
    </source>
</evidence>
<comment type="caution">
    <text evidence="1">The sequence shown here is derived from an EMBL/GenBank/DDBJ whole genome shotgun (WGS) entry which is preliminary data.</text>
</comment>
<accession>A0AAD9PIW1</accession>
<keyword evidence="2" id="KW-1185">Reference proteome</keyword>
<proteinExistence type="predicted"/>
<dbReference type="RefSeq" id="XP_067802368.1">
    <property type="nucleotide sequence ID" value="XM_067948217.1"/>
</dbReference>
<name>A0AAD9PIW1_9APIC</name>
<sequence length="219" mass="24567">MAAILAAHFGRSPLEIKFPIKLPIEHEGLVLGTTDDSMYKQLEEMARNKGMRRTTLAVVHATSPNTYVGPFTGAWRCFPNVKWKSSIKFNLQDPPPRLSQRCLENPQGTSSKFKYCSHLISQLTQRAGTKRLIYPCVDGMYSVDVTCQSAGKSRRIIQLDTSDPVVDVHTLEIIKSFGLKIANDAPSSVMRVAMEFDHPILQSKVQLRLDKTPSFVEMD</sequence>